<protein>
    <submittedName>
        <fullName evidence="1">Uncharacterized protein</fullName>
    </submittedName>
</protein>
<reference evidence="1 2" key="1">
    <citation type="submission" date="2018-03" db="EMBL/GenBank/DDBJ databases">
        <authorList>
            <person name="Gully D."/>
        </authorList>
    </citation>
    <scope>NUCLEOTIDE SEQUENCE [LARGE SCALE GENOMIC DNA]</scope>
    <source>
        <strain evidence="1">ORS3257</strain>
    </source>
</reference>
<organism evidence="1 2">
    <name type="scientific">Bradyrhizobium vignae</name>
    <dbReference type="NCBI Taxonomy" id="1549949"/>
    <lineage>
        <taxon>Bacteria</taxon>
        <taxon>Pseudomonadati</taxon>
        <taxon>Pseudomonadota</taxon>
        <taxon>Alphaproteobacteria</taxon>
        <taxon>Hyphomicrobiales</taxon>
        <taxon>Nitrobacteraceae</taxon>
        <taxon>Bradyrhizobium</taxon>
    </lineage>
</organism>
<name>A0A2U3Q474_9BRAD</name>
<accession>A0A2U3Q474</accession>
<dbReference type="EMBL" id="LS398110">
    <property type="protein sequence ID" value="SPP96233.1"/>
    <property type="molecule type" value="Genomic_DNA"/>
</dbReference>
<dbReference type="Proteomes" id="UP000246085">
    <property type="component" value="Chromosome BRAD3257"/>
</dbReference>
<gene>
    <name evidence="1" type="ORF">BRAD3257_5279</name>
</gene>
<evidence type="ECO:0000313" key="1">
    <source>
        <dbReference type="EMBL" id="SPP96233.1"/>
    </source>
</evidence>
<evidence type="ECO:0000313" key="2">
    <source>
        <dbReference type="Proteomes" id="UP000246085"/>
    </source>
</evidence>
<dbReference type="AlphaFoldDB" id="A0A2U3Q474"/>
<dbReference type="KEGG" id="bvz:BRAD3257_5279"/>
<sequence length="55" mass="6113">MAVRRSRCGWFMRRVIAIALAGASRTRSQLALPRSECRQALSYIHQPIVLAASDA</sequence>
<proteinExistence type="predicted"/>